<keyword evidence="1" id="KW-0812">Transmembrane</keyword>
<feature type="transmembrane region" description="Helical" evidence="1">
    <location>
        <begin position="356"/>
        <end position="374"/>
    </location>
</feature>
<dbReference type="OrthoDB" id="325171at2759"/>
<feature type="transmembrane region" description="Helical" evidence="1">
    <location>
        <begin position="386"/>
        <end position="411"/>
    </location>
</feature>
<keyword evidence="3" id="KW-1185">Reference proteome</keyword>
<organism evidence="2 3">
    <name type="scientific">Paramecium octaurelia</name>
    <dbReference type="NCBI Taxonomy" id="43137"/>
    <lineage>
        <taxon>Eukaryota</taxon>
        <taxon>Sar</taxon>
        <taxon>Alveolata</taxon>
        <taxon>Ciliophora</taxon>
        <taxon>Intramacronucleata</taxon>
        <taxon>Oligohymenophorea</taxon>
        <taxon>Peniculida</taxon>
        <taxon>Parameciidae</taxon>
        <taxon>Paramecium</taxon>
    </lineage>
</organism>
<protein>
    <recommendedName>
        <fullName evidence="4">Transmembrane protein</fullName>
    </recommendedName>
</protein>
<name>A0A8S1WU34_PAROT</name>
<dbReference type="AlphaFoldDB" id="A0A8S1WU34"/>
<reference evidence="2" key="1">
    <citation type="submission" date="2021-01" db="EMBL/GenBank/DDBJ databases">
        <authorList>
            <consortium name="Genoscope - CEA"/>
            <person name="William W."/>
        </authorList>
    </citation>
    <scope>NUCLEOTIDE SEQUENCE</scope>
</reference>
<gene>
    <name evidence="2" type="ORF">POCTA_138.1.T1010102</name>
</gene>
<evidence type="ECO:0000313" key="2">
    <source>
        <dbReference type="EMBL" id="CAD8192090.1"/>
    </source>
</evidence>
<proteinExistence type="predicted"/>
<accession>A0A8S1WU34</accession>
<evidence type="ECO:0008006" key="4">
    <source>
        <dbReference type="Google" id="ProtNLM"/>
    </source>
</evidence>
<keyword evidence="1" id="KW-0472">Membrane</keyword>
<comment type="caution">
    <text evidence="2">The sequence shown here is derived from an EMBL/GenBank/DDBJ whole genome shotgun (WGS) entry which is preliminary data.</text>
</comment>
<evidence type="ECO:0000313" key="3">
    <source>
        <dbReference type="Proteomes" id="UP000683925"/>
    </source>
</evidence>
<evidence type="ECO:0000256" key="1">
    <source>
        <dbReference type="SAM" id="Phobius"/>
    </source>
</evidence>
<sequence>MHTAPSKQYPALSNFGKAVCKADRFMNSSSNHPYISSIKYFQILNILCKVDRKQYIDELNYRDNIQEHKLSTLSRIHNDRMAICKESSKKDNDQLHFHKFHKDCCIECKQHLIRRIQENIICKYHPNNNSIGKMYMQKRQCINYIHQDKLHMSFLLSNNYQRKIHIEFQKYMFYIYYYILYKLDYQANIQHHTQYNQSQHCTQYTEQHMVSIHFLKGISLDDNQNNLYRCQSTNYNLLSNYSIFQMSNIECSYRVRTLHLIVHNCHCKRCIQCQNHINYNEVSNLHKLYYLNNSLFDNPNNQWERFHIMYKSNRIFHNQNQEDNIHFGRISNCKFHHIINTLHQLIQYFIITTTNIIYQQITSLALTTSINIAFAINTIGYASYKVLILITLTLTFCQSVALNAFYTIYVFNVALSTFVI</sequence>
<dbReference type="EMBL" id="CAJJDP010000101">
    <property type="protein sequence ID" value="CAD8192090.1"/>
    <property type="molecule type" value="Genomic_DNA"/>
</dbReference>
<keyword evidence="1" id="KW-1133">Transmembrane helix</keyword>
<dbReference type="Proteomes" id="UP000683925">
    <property type="component" value="Unassembled WGS sequence"/>
</dbReference>